<sequence>MGSAIRNLVGAANQTDPFGELHYGAFCLKERIISLSMLSGV</sequence>
<dbReference type="Proteomes" id="UP001280897">
    <property type="component" value="Unassembled WGS sequence"/>
</dbReference>
<evidence type="ECO:0000313" key="2">
    <source>
        <dbReference type="Proteomes" id="UP001280897"/>
    </source>
</evidence>
<dbReference type="EMBL" id="JAWJAV010000005">
    <property type="protein sequence ID" value="MDV2621733.1"/>
    <property type="molecule type" value="Genomic_DNA"/>
</dbReference>
<gene>
    <name evidence="1" type="ORF">R0G89_08335</name>
</gene>
<protein>
    <submittedName>
        <fullName evidence="1">Uncharacterized protein</fullName>
    </submittedName>
</protein>
<evidence type="ECO:0000313" key="1">
    <source>
        <dbReference type="EMBL" id="MDV2621733.1"/>
    </source>
</evidence>
<reference evidence="1" key="2">
    <citation type="submission" date="2023-10" db="EMBL/GenBank/DDBJ databases">
        <authorList>
            <person name="Khurajog B."/>
        </authorList>
    </citation>
    <scope>NUCLEOTIDE SEQUENCE</scope>
    <source>
        <strain evidence="1">BF9</strain>
    </source>
</reference>
<accession>A0AAW8YJ49</accession>
<proteinExistence type="predicted"/>
<organism evidence="1 2">
    <name type="scientific">Pediococcus acidilactici</name>
    <dbReference type="NCBI Taxonomy" id="1254"/>
    <lineage>
        <taxon>Bacteria</taxon>
        <taxon>Bacillati</taxon>
        <taxon>Bacillota</taxon>
        <taxon>Bacilli</taxon>
        <taxon>Lactobacillales</taxon>
        <taxon>Lactobacillaceae</taxon>
        <taxon>Pediococcus</taxon>
        <taxon>Pediococcus acidilactici group</taxon>
    </lineage>
</organism>
<dbReference type="RefSeq" id="WP_008842425.1">
    <property type="nucleotide sequence ID" value="NZ_BMWN01000005.1"/>
</dbReference>
<name>A0AAW8YJ49_PEDAC</name>
<reference evidence="1" key="1">
    <citation type="journal article" date="2023" name="PeerJ">
        <title>Selection and evaluation of lactic acid bacteria from chicken feces in Thailand as potential probiotics.</title>
        <authorList>
            <person name="Khurajog B."/>
            <person name="Disastra Y."/>
            <person name="Lawwyne L.D."/>
            <person name="Sirichokchatchawan W."/>
            <person name="Niyomtham W."/>
            <person name="Yindee J."/>
            <person name="Hampson D.J."/>
            <person name="Prapasarakul N."/>
        </authorList>
    </citation>
    <scope>NUCLEOTIDE SEQUENCE</scope>
    <source>
        <strain evidence="1">BF9</strain>
    </source>
</reference>
<comment type="caution">
    <text evidence="1">The sequence shown here is derived from an EMBL/GenBank/DDBJ whole genome shotgun (WGS) entry which is preliminary data.</text>
</comment>
<dbReference type="AlphaFoldDB" id="A0AAW8YJ49"/>